<proteinExistence type="predicted"/>
<protein>
    <submittedName>
        <fullName evidence="1">Uncharacterized protein</fullName>
    </submittedName>
</protein>
<dbReference type="EMBL" id="CAWYQH010000057">
    <property type="protein sequence ID" value="CAK8679104.1"/>
    <property type="molecule type" value="Genomic_DNA"/>
</dbReference>
<evidence type="ECO:0000313" key="1">
    <source>
        <dbReference type="EMBL" id="CAK8679104.1"/>
    </source>
</evidence>
<gene>
    <name evidence="1" type="ORF">CVLEPA_LOCUS9367</name>
</gene>
<dbReference type="Proteomes" id="UP001642483">
    <property type="component" value="Unassembled WGS sequence"/>
</dbReference>
<name>A0ABP0FHH7_CLALP</name>
<sequence>MLIGRLDISGNIIPNIPSKFFFNKIEDGLNMCDCFTDDDAIDGKRYANQSEIAEIQRVLNQLNDSELKVGLGRRDGEFVELRSRKKSDVSM</sequence>
<reference evidence="1 2" key="1">
    <citation type="submission" date="2024-02" db="EMBL/GenBank/DDBJ databases">
        <authorList>
            <person name="Daric V."/>
            <person name="Darras S."/>
        </authorList>
    </citation>
    <scope>NUCLEOTIDE SEQUENCE [LARGE SCALE GENOMIC DNA]</scope>
</reference>
<organism evidence="1 2">
    <name type="scientific">Clavelina lepadiformis</name>
    <name type="common">Light-bulb sea squirt</name>
    <name type="synonym">Ascidia lepadiformis</name>
    <dbReference type="NCBI Taxonomy" id="159417"/>
    <lineage>
        <taxon>Eukaryota</taxon>
        <taxon>Metazoa</taxon>
        <taxon>Chordata</taxon>
        <taxon>Tunicata</taxon>
        <taxon>Ascidiacea</taxon>
        <taxon>Aplousobranchia</taxon>
        <taxon>Clavelinidae</taxon>
        <taxon>Clavelina</taxon>
    </lineage>
</organism>
<evidence type="ECO:0000313" key="2">
    <source>
        <dbReference type="Proteomes" id="UP001642483"/>
    </source>
</evidence>
<comment type="caution">
    <text evidence="1">The sequence shown here is derived from an EMBL/GenBank/DDBJ whole genome shotgun (WGS) entry which is preliminary data.</text>
</comment>
<accession>A0ABP0FHH7</accession>
<keyword evidence="2" id="KW-1185">Reference proteome</keyword>